<keyword evidence="1" id="KW-0472">Membrane</keyword>
<dbReference type="AlphaFoldDB" id="A0AAD7VCL3"/>
<dbReference type="PANTHER" id="PTHR38225:SF4">
    <property type="entry name" value="PROTEIN, PUTATIVE-RELATED"/>
    <property type="match status" value="1"/>
</dbReference>
<reference evidence="2" key="1">
    <citation type="journal article" date="2023" name="Science">
        <title>Elucidation of the pathway for biosynthesis of saponin adjuvants from the soapbark tree.</title>
        <authorList>
            <person name="Reed J."/>
            <person name="Orme A."/>
            <person name="El-Demerdash A."/>
            <person name="Owen C."/>
            <person name="Martin L.B.B."/>
            <person name="Misra R.C."/>
            <person name="Kikuchi S."/>
            <person name="Rejzek M."/>
            <person name="Martin A.C."/>
            <person name="Harkess A."/>
            <person name="Leebens-Mack J."/>
            <person name="Louveau T."/>
            <person name="Stephenson M.J."/>
            <person name="Osbourn A."/>
        </authorList>
    </citation>
    <scope>NUCLEOTIDE SEQUENCE</scope>
    <source>
        <strain evidence="2">S10</strain>
    </source>
</reference>
<gene>
    <name evidence="2" type="ORF">O6P43_009316</name>
</gene>
<organism evidence="2 3">
    <name type="scientific">Quillaja saponaria</name>
    <name type="common">Soap bark tree</name>
    <dbReference type="NCBI Taxonomy" id="32244"/>
    <lineage>
        <taxon>Eukaryota</taxon>
        <taxon>Viridiplantae</taxon>
        <taxon>Streptophyta</taxon>
        <taxon>Embryophyta</taxon>
        <taxon>Tracheophyta</taxon>
        <taxon>Spermatophyta</taxon>
        <taxon>Magnoliopsida</taxon>
        <taxon>eudicotyledons</taxon>
        <taxon>Gunneridae</taxon>
        <taxon>Pentapetalae</taxon>
        <taxon>rosids</taxon>
        <taxon>fabids</taxon>
        <taxon>Fabales</taxon>
        <taxon>Quillajaceae</taxon>
        <taxon>Quillaja</taxon>
    </lineage>
</organism>
<keyword evidence="1" id="KW-0812">Transmembrane</keyword>
<evidence type="ECO:0000313" key="3">
    <source>
        <dbReference type="Proteomes" id="UP001163823"/>
    </source>
</evidence>
<dbReference type="EMBL" id="JARAOO010000004">
    <property type="protein sequence ID" value="KAJ7971257.1"/>
    <property type="molecule type" value="Genomic_DNA"/>
</dbReference>
<keyword evidence="2" id="KW-0418">Kinase</keyword>
<keyword evidence="1" id="KW-1133">Transmembrane helix</keyword>
<keyword evidence="3" id="KW-1185">Reference proteome</keyword>
<dbReference type="KEGG" id="qsa:O6P43_009316"/>
<feature type="transmembrane region" description="Helical" evidence="1">
    <location>
        <begin position="103"/>
        <end position="136"/>
    </location>
</feature>
<dbReference type="PANTHER" id="PTHR38225">
    <property type="entry name" value="PROTEIN, PUTATIVE-RELATED"/>
    <property type="match status" value="1"/>
</dbReference>
<comment type="caution">
    <text evidence="2">The sequence shown here is derived from an EMBL/GenBank/DDBJ whole genome shotgun (WGS) entry which is preliminary data.</text>
</comment>
<keyword evidence="2" id="KW-0808">Transferase</keyword>
<accession>A0AAD7VCL3</accession>
<proteinExistence type="predicted"/>
<sequence length="140" mass="16162">MSASLSSVCSITMIRRPKLKVNRYHQNQQTKAQSFKDEAYGFDSTGRPINLVDENLSVLKKRIEMMKVKERLERCCKRENGWNYGYGPVYDENRLMIRKREMLVSNLVALTGLVCETVGFTCVSGTVLLFLVSLFVHIYR</sequence>
<dbReference type="GO" id="GO:0016301">
    <property type="term" value="F:kinase activity"/>
    <property type="evidence" value="ECO:0007669"/>
    <property type="project" value="UniProtKB-KW"/>
</dbReference>
<evidence type="ECO:0000256" key="1">
    <source>
        <dbReference type="SAM" id="Phobius"/>
    </source>
</evidence>
<dbReference type="Proteomes" id="UP001163823">
    <property type="component" value="Chromosome 4"/>
</dbReference>
<protein>
    <submittedName>
        <fullName evidence="2">TGF-beta-activated kinase 1 and MAP3K7-binding protein like</fullName>
    </submittedName>
</protein>
<evidence type="ECO:0000313" key="2">
    <source>
        <dbReference type="EMBL" id="KAJ7971257.1"/>
    </source>
</evidence>
<name>A0AAD7VCL3_QUISA</name>